<dbReference type="Gene3D" id="3.40.50.880">
    <property type="match status" value="1"/>
</dbReference>
<dbReference type="EMBL" id="VTXC01000010">
    <property type="protein sequence ID" value="NOH70737.1"/>
    <property type="molecule type" value="Genomic_DNA"/>
</dbReference>
<comment type="caution">
    <text evidence="1">The sequence shown here is derived from an EMBL/GenBank/DDBJ whole genome shotgun (WGS) entry which is preliminary data.</text>
</comment>
<protein>
    <recommendedName>
        <fullName evidence="3">Glutamine amidotransferase</fullName>
    </recommendedName>
</protein>
<accession>A0A7Y3ZXH0</accession>
<dbReference type="InterPro" id="IPR044668">
    <property type="entry name" value="PuuD-like"/>
</dbReference>
<dbReference type="GO" id="GO:0005829">
    <property type="term" value="C:cytosol"/>
    <property type="evidence" value="ECO:0007669"/>
    <property type="project" value="TreeGrafter"/>
</dbReference>
<dbReference type="Pfam" id="PF07722">
    <property type="entry name" value="Peptidase_C26"/>
    <property type="match status" value="1"/>
</dbReference>
<evidence type="ECO:0000313" key="1">
    <source>
        <dbReference type="EMBL" id="NOH70737.1"/>
    </source>
</evidence>
<name>A0A7Y3ZXH0_9VIBR</name>
<dbReference type="AlphaFoldDB" id="A0A7Y3ZXH0"/>
<dbReference type="Proteomes" id="UP000565719">
    <property type="component" value="Unassembled WGS sequence"/>
</dbReference>
<evidence type="ECO:0000313" key="2">
    <source>
        <dbReference type="Proteomes" id="UP000565719"/>
    </source>
</evidence>
<proteinExistence type="predicted"/>
<dbReference type="InterPro" id="IPR011697">
    <property type="entry name" value="Peptidase_C26"/>
</dbReference>
<organism evidence="1 2">
    <name type="scientific">Vibrio pectenicida</name>
    <dbReference type="NCBI Taxonomy" id="62763"/>
    <lineage>
        <taxon>Bacteria</taxon>
        <taxon>Pseudomonadati</taxon>
        <taxon>Pseudomonadota</taxon>
        <taxon>Gammaproteobacteria</taxon>
        <taxon>Vibrionales</taxon>
        <taxon>Vibrionaceae</taxon>
        <taxon>Vibrio</taxon>
    </lineage>
</organism>
<dbReference type="InterPro" id="IPR029062">
    <property type="entry name" value="Class_I_gatase-like"/>
</dbReference>
<dbReference type="PANTHER" id="PTHR43235:SF1">
    <property type="entry name" value="GLUTAMINE AMIDOTRANSFERASE PB2B2.05-RELATED"/>
    <property type="match status" value="1"/>
</dbReference>
<dbReference type="GO" id="GO:0016811">
    <property type="term" value="F:hydrolase activity, acting on carbon-nitrogen (but not peptide) bonds, in linear amides"/>
    <property type="evidence" value="ECO:0007669"/>
    <property type="project" value="InterPro"/>
</dbReference>
<dbReference type="PROSITE" id="PS51273">
    <property type="entry name" value="GATASE_TYPE_1"/>
    <property type="match status" value="1"/>
</dbReference>
<evidence type="ECO:0008006" key="3">
    <source>
        <dbReference type="Google" id="ProtNLM"/>
    </source>
</evidence>
<gene>
    <name evidence="1" type="ORF">F0225_05170</name>
</gene>
<dbReference type="PANTHER" id="PTHR43235">
    <property type="entry name" value="GLUTAMINE AMIDOTRANSFERASE PB2B2.05-RELATED"/>
    <property type="match status" value="1"/>
</dbReference>
<sequence>MKNIAITQRLILHDDYEEMRETLDINYAKLIKESGFLPVIIPYEVDFIEYVISIGIDGVLFTGGNDLFICNGSKLSKKRDDFEKEILKYCIDNGIPIMGVCRGMQLIASYFGSSFKRIDSHVNVRNKLCVNNQSRYYSYLKEFDNVNSYHNFSISKLADDFLISAKSDDNIIKAIEHNEYKIFGQMWHSEREVPFNSNDISFINAFFKK</sequence>
<dbReference type="RefSeq" id="WP_171360215.1">
    <property type="nucleotide sequence ID" value="NZ_VTXC01000010.1"/>
</dbReference>
<dbReference type="SUPFAM" id="SSF52317">
    <property type="entry name" value="Class I glutamine amidotransferase-like"/>
    <property type="match status" value="1"/>
</dbReference>
<reference evidence="1 2" key="1">
    <citation type="submission" date="2019-09" db="EMBL/GenBank/DDBJ databases">
        <title>Draft genome sequencing and comparative genomics of hatchery-associated Vibrios.</title>
        <authorList>
            <person name="Kehlet-Delgado H."/>
            <person name="Mueller R.S."/>
        </authorList>
    </citation>
    <scope>NUCLEOTIDE SEQUENCE [LARGE SCALE GENOMIC DNA]</scope>
    <source>
        <strain evidence="1 2">99-46-Y</strain>
    </source>
</reference>